<keyword evidence="3" id="KW-0804">Transcription</keyword>
<dbReference type="PANTHER" id="PTHR47424:SF6">
    <property type="entry name" value="PROLINE UTILIZATION TRANS-ACTIVATOR"/>
    <property type="match status" value="1"/>
</dbReference>
<dbReference type="SUPFAM" id="SSF57701">
    <property type="entry name" value="Zn2/Cys6 DNA-binding domain"/>
    <property type="match status" value="1"/>
</dbReference>
<protein>
    <submittedName>
        <fullName evidence="7">Synthetase</fullName>
    </submittedName>
</protein>
<dbReference type="SMART" id="SM00906">
    <property type="entry name" value="Fungal_trans"/>
    <property type="match status" value="1"/>
</dbReference>
<gene>
    <name evidence="7" type="ORF">GMORB2_4276</name>
</gene>
<dbReference type="GO" id="GO:0006351">
    <property type="term" value="P:DNA-templated transcription"/>
    <property type="evidence" value="ECO:0007669"/>
    <property type="project" value="InterPro"/>
</dbReference>
<keyword evidence="8" id="KW-1185">Reference proteome</keyword>
<keyword evidence="4" id="KW-0539">Nucleus</keyword>
<feature type="region of interest" description="Disordered" evidence="5">
    <location>
        <begin position="71"/>
        <end position="118"/>
    </location>
</feature>
<evidence type="ECO:0000256" key="3">
    <source>
        <dbReference type="ARBA" id="ARBA00023163"/>
    </source>
</evidence>
<evidence type="ECO:0000259" key="6">
    <source>
        <dbReference type="PROSITE" id="PS50048"/>
    </source>
</evidence>
<dbReference type="InterPro" id="IPR007219">
    <property type="entry name" value="XnlR_reg_dom"/>
</dbReference>
<dbReference type="PROSITE" id="PS50048">
    <property type="entry name" value="ZN2_CY6_FUNGAL_2"/>
    <property type="match status" value="1"/>
</dbReference>
<evidence type="ECO:0000313" key="8">
    <source>
        <dbReference type="Proteomes" id="UP000749293"/>
    </source>
</evidence>
<dbReference type="InterPro" id="IPR051127">
    <property type="entry name" value="Fungal_SecMet_Regulators"/>
</dbReference>
<dbReference type="OrthoDB" id="3266505at2759"/>
<evidence type="ECO:0000256" key="1">
    <source>
        <dbReference type="ARBA" id="ARBA00022723"/>
    </source>
</evidence>
<dbReference type="EMBL" id="JAANYQ010000003">
    <property type="protein sequence ID" value="KAF4125436.1"/>
    <property type="molecule type" value="Genomic_DNA"/>
</dbReference>
<accession>A0A9P4YYI5</accession>
<dbReference type="GO" id="GO:0000981">
    <property type="term" value="F:DNA-binding transcription factor activity, RNA polymerase II-specific"/>
    <property type="evidence" value="ECO:0007669"/>
    <property type="project" value="InterPro"/>
</dbReference>
<dbReference type="PROSITE" id="PS00463">
    <property type="entry name" value="ZN2_CY6_FUNGAL_1"/>
    <property type="match status" value="1"/>
</dbReference>
<dbReference type="InterPro" id="IPR001138">
    <property type="entry name" value="Zn2Cys6_DnaBD"/>
</dbReference>
<dbReference type="Pfam" id="PF00172">
    <property type="entry name" value="Zn_clus"/>
    <property type="match status" value="1"/>
</dbReference>
<dbReference type="PANTHER" id="PTHR47424">
    <property type="entry name" value="REGULATORY PROTEIN GAL4"/>
    <property type="match status" value="1"/>
</dbReference>
<evidence type="ECO:0000256" key="5">
    <source>
        <dbReference type="SAM" id="MobiDB-lite"/>
    </source>
</evidence>
<keyword evidence="1" id="KW-0479">Metal-binding</keyword>
<dbReference type="Pfam" id="PF04082">
    <property type="entry name" value="Fungal_trans"/>
    <property type="match status" value="1"/>
</dbReference>
<dbReference type="InterPro" id="IPR036864">
    <property type="entry name" value="Zn2-C6_fun-type_DNA-bd_sf"/>
</dbReference>
<dbReference type="GeneID" id="55970504"/>
<feature type="compositionally biased region" description="Low complexity" evidence="5">
    <location>
        <begin position="140"/>
        <end position="159"/>
    </location>
</feature>
<feature type="domain" description="Zn(2)-C6 fungal-type" evidence="6">
    <location>
        <begin position="15"/>
        <end position="44"/>
    </location>
</feature>
<feature type="region of interest" description="Disordered" evidence="5">
    <location>
        <begin position="132"/>
        <end position="170"/>
    </location>
</feature>
<evidence type="ECO:0000256" key="4">
    <source>
        <dbReference type="ARBA" id="ARBA00023242"/>
    </source>
</evidence>
<comment type="caution">
    <text evidence="7">The sequence shown here is derived from an EMBL/GenBank/DDBJ whole genome shotgun (WGS) entry which is preliminary data.</text>
</comment>
<evidence type="ECO:0000313" key="7">
    <source>
        <dbReference type="EMBL" id="KAF4125436.1"/>
    </source>
</evidence>
<sequence length="737" mass="80586">MGAAPATHFTRSTNACDACRQRKVKCSGARPCQACVRRGAKCEFGFVGRRGYSEAYVQRLLDTIKTQDDELKRFPSREGMSSASPRLDPRRELSAEEPDMSVDEEERGSSPVAELASGAAFESRVRSIIRQHAGSKSHHAAASSSSSAAAASPSGANSSTPFETTHSGGNLAGEQWAHARKLSSFSTTALELPSKDESHRLFDVFSSRIGANQHFLDPRSFFDSLDMLYQDEESRSSLMQSMWFSQYLLIVAIAKHICSRSDGDLAGSATADTYFNEAMGRLPPLHEMGSHGITSVEVLCLASLYLQWRDRKHDAYLYIGSAVRLALALGCALPIKEQQGLSSTRWHRTRVWWTTYIHDRRLSAALGVPMGADERQIRADLPKAAPGFDDPMPLIINIQIARKTGEIMTSLYGNTAVSSTQIVRKIQTTMQDLYETQRSIPAQFTIDFTQPQLPAVTRTSASLYLMLFQAIILCIRPMILQRVKDKVQSWRENLPPPAKSPSMTVLCHSCRGAAIKSIRILSAIQQQGLFGCFDLDVTFSAAFILVMKGFLEISDLQKPPEGLRQAADMMHYLSESGSAAAGKRLNELLQFCHHVWPPEKMSDEWGILKEDISKTSSDGAGSRAAAAPASAFWVPQPGEAGRMVDVGPGSTGSGTAHMPETPATPYHESPPIMAAWAGGATSDWNSGAPGFTDLENFNADLSLDMGTIYSCYNDPSLPLTGIDELDWAEVGKMFSMN</sequence>
<feature type="compositionally biased region" description="Acidic residues" evidence="5">
    <location>
        <begin position="95"/>
        <end position="106"/>
    </location>
</feature>
<dbReference type="Proteomes" id="UP000749293">
    <property type="component" value="Unassembled WGS sequence"/>
</dbReference>
<dbReference type="GO" id="GO:0003677">
    <property type="term" value="F:DNA binding"/>
    <property type="evidence" value="ECO:0007669"/>
    <property type="project" value="InterPro"/>
</dbReference>
<dbReference type="RefSeq" id="XP_035324088.1">
    <property type="nucleotide sequence ID" value="XM_035466251.1"/>
</dbReference>
<proteinExistence type="predicted"/>
<dbReference type="AlphaFoldDB" id="A0A9P4YYI5"/>
<dbReference type="Gene3D" id="4.10.240.10">
    <property type="entry name" value="Zn(2)-C6 fungal-type DNA-binding domain"/>
    <property type="match status" value="1"/>
</dbReference>
<dbReference type="GO" id="GO:0008270">
    <property type="term" value="F:zinc ion binding"/>
    <property type="evidence" value="ECO:0007669"/>
    <property type="project" value="InterPro"/>
</dbReference>
<dbReference type="CDD" id="cd12148">
    <property type="entry name" value="fungal_TF_MHR"/>
    <property type="match status" value="1"/>
</dbReference>
<name>A0A9P4YYI5_9HYPO</name>
<dbReference type="SMART" id="SM00066">
    <property type="entry name" value="GAL4"/>
    <property type="match status" value="1"/>
</dbReference>
<reference evidence="7" key="1">
    <citation type="submission" date="2020-03" db="EMBL/GenBank/DDBJ databases">
        <title>Site-based positive gene gene selection in Geosmithia morbida across the United States reveals a broad range of putative effectors and factors for local host and environmental adapation.</title>
        <authorList>
            <person name="Onufrak A."/>
            <person name="Murdoch R.W."/>
            <person name="Gazis R."/>
            <person name="Huff M."/>
            <person name="Staton M."/>
            <person name="Klingeman W."/>
            <person name="Hadziabdic D."/>
        </authorList>
    </citation>
    <scope>NUCLEOTIDE SEQUENCE</scope>
    <source>
        <strain evidence="7">1262</strain>
    </source>
</reference>
<dbReference type="CDD" id="cd00067">
    <property type="entry name" value="GAL4"/>
    <property type="match status" value="1"/>
</dbReference>
<evidence type="ECO:0000256" key="2">
    <source>
        <dbReference type="ARBA" id="ARBA00023015"/>
    </source>
</evidence>
<keyword evidence="2" id="KW-0805">Transcription regulation</keyword>
<organism evidence="7 8">
    <name type="scientific">Geosmithia morbida</name>
    <dbReference type="NCBI Taxonomy" id="1094350"/>
    <lineage>
        <taxon>Eukaryota</taxon>
        <taxon>Fungi</taxon>
        <taxon>Dikarya</taxon>
        <taxon>Ascomycota</taxon>
        <taxon>Pezizomycotina</taxon>
        <taxon>Sordariomycetes</taxon>
        <taxon>Hypocreomycetidae</taxon>
        <taxon>Hypocreales</taxon>
        <taxon>Bionectriaceae</taxon>
        <taxon>Geosmithia</taxon>
    </lineage>
</organism>